<keyword evidence="3" id="KW-1185">Reference proteome</keyword>
<dbReference type="EMBL" id="JBHUKQ010000009">
    <property type="protein sequence ID" value="MFD2480749.1"/>
    <property type="molecule type" value="Genomic_DNA"/>
</dbReference>
<keyword evidence="1" id="KW-0812">Transmembrane</keyword>
<keyword evidence="1" id="KW-0472">Membrane</keyword>
<comment type="caution">
    <text evidence="2">The sequence shown here is derived from an EMBL/GenBank/DDBJ whole genome shotgun (WGS) entry which is preliminary data.</text>
</comment>
<evidence type="ECO:0000313" key="3">
    <source>
        <dbReference type="Proteomes" id="UP001597542"/>
    </source>
</evidence>
<evidence type="ECO:0000313" key="2">
    <source>
        <dbReference type="EMBL" id="MFD2480749.1"/>
    </source>
</evidence>
<reference evidence="3" key="1">
    <citation type="journal article" date="2019" name="Int. J. Syst. Evol. Microbiol.">
        <title>The Global Catalogue of Microorganisms (GCM) 10K type strain sequencing project: providing services to taxonomists for standard genome sequencing and annotation.</title>
        <authorList>
            <consortium name="The Broad Institute Genomics Platform"/>
            <consortium name="The Broad Institute Genome Sequencing Center for Infectious Disease"/>
            <person name="Wu L."/>
            <person name="Ma J."/>
        </authorList>
    </citation>
    <scope>NUCLEOTIDE SEQUENCE [LARGE SCALE GENOMIC DNA]</scope>
    <source>
        <strain evidence="3">CGMCC 4.7638</strain>
    </source>
</reference>
<name>A0ABW5HUV2_9PSEU</name>
<sequence length="247" mass="28174">MSVALILVIVIGGTLLMAGALVWFLVWNSRSFKRDQEQAMARLREEIQRRGWRYEERNDAYCAYFDEGDRYIERNAVEQVMNPLGPYLNRREIYEARQIVTGTHRGRPFLAGTFRARTPLQGENYTLGVIWVRGPGTGPALQISRVAELSSRVNAHLGQGDVQTGDAEFDLRYEVRSGSADFARAVLNPVVTAFLKTDPRKFRGFTLVGGKLDFFDQVSDHRDPRFLLPALDLRCDLLDRIPNSVWH</sequence>
<protein>
    <submittedName>
        <fullName evidence="2">Uncharacterized protein</fullName>
    </submittedName>
</protein>
<accession>A0ABW5HUV2</accession>
<evidence type="ECO:0000256" key="1">
    <source>
        <dbReference type="SAM" id="Phobius"/>
    </source>
</evidence>
<proteinExistence type="predicted"/>
<dbReference type="Proteomes" id="UP001597542">
    <property type="component" value="Unassembled WGS sequence"/>
</dbReference>
<organism evidence="2 3">
    <name type="scientific">Amycolatopsis albidoflavus</name>
    <dbReference type="NCBI Taxonomy" id="102226"/>
    <lineage>
        <taxon>Bacteria</taxon>
        <taxon>Bacillati</taxon>
        <taxon>Actinomycetota</taxon>
        <taxon>Actinomycetes</taxon>
        <taxon>Pseudonocardiales</taxon>
        <taxon>Pseudonocardiaceae</taxon>
        <taxon>Amycolatopsis</taxon>
    </lineage>
</organism>
<keyword evidence="1" id="KW-1133">Transmembrane helix</keyword>
<feature type="transmembrane region" description="Helical" evidence="1">
    <location>
        <begin position="6"/>
        <end position="26"/>
    </location>
</feature>
<dbReference type="RefSeq" id="WP_344285969.1">
    <property type="nucleotide sequence ID" value="NZ_BAAAHV010000023.1"/>
</dbReference>
<gene>
    <name evidence="2" type="ORF">ACFSUT_10730</name>
</gene>